<evidence type="ECO:0000313" key="1">
    <source>
        <dbReference type="EMBL" id="PWB00615.1"/>
    </source>
</evidence>
<protein>
    <recommendedName>
        <fullName evidence="3">HK97 gp10 family phage protein</fullName>
    </recommendedName>
</protein>
<sequence length="134" mass="15702">MDDPDQIAKYFTEYVNRGFRRIFEEQRRIAAAKIYGKQAYRTDGTPRSRSGRLQQALASPTFSITGSGSGISANAQYPTYLRFLDMKRLGNYRIYNRPVWGILYKETFNDIRFEFSAWLRKNLADSIRESYQQS</sequence>
<dbReference type="Proteomes" id="UP000244905">
    <property type="component" value="Unassembled WGS sequence"/>
</dbReference>
<gene>
    <name evidence="1" type="ORF">C5O23_12290</name>
</gene>
<proteinExistence type="predicted"/>
<dbReference type="RefSeq" id="WP_107033225.1">
    <property type="nucleotide sequence ID" value="NZ_CAPYKJ010000006.1"/>
</dbReference>
<evidence type="ECO:0000313" key="2">
    <source>
        <dbReference type="Proteomes" id="UP000244905"/>
    </source>
</evidence>
<dbReference type="EMBL" id="PUEC01000036">
    <property type="protein sequence ID" value="PWB00615.1"/>
    <property type="molecule type" value="Genomic_DNA"/>
</dbReference>
<keyword evidence="2" id="KW-1185">Reference proteome</keyword>
<organism evidence="1 2">
    <name type="scientific">Duncaniella muris</name>
    <dbReference type="NCBI Taxonomy" id="2094150"/>
    <lineage>
        <taxon>Bacteria</taxon>
        <taxon>Pseudomonadati</taxon>
        <taxon>Bacteroidota</taxon>
        <taxon>Bacteroidia</taxon>
        <taxon>Bacteroidales</taxon>
        <taxon>Muribaculaceae</taxon>
        <taxon>Duncaniella</taxon>
    </lineage>
</organism>
<name>A0A2V1IM58_9BACT</name>
<reference evidence="2" key="1">
    <citation type="submission" date="2018-02" db="EMBL/GenBank/DDBJ databases">
        <authorList>
            <person name="Clavel T."/>
            <person name="Strowig T."/>
        </authorList>
    </citation>
    <scope>NUCLEOTIDE SEQUENCE [LARGE SCALE GENOMIC DNA]</scope>
    <source>
        <strain evidence="2">DSM 103720</strain>
    </source>
</reference>
<comment type="caution">
    <text evidence="1">The sequence shown here is derived from an EMBL/GenBank/DDBJ whole genome shotgun (WGS) entry which is preliminary data.</text>
</comment>
<evidence type="ECO:0008006" key="3">
    <source>
        <dbReference type="Google" id="ProtNLM"/>
    </source>
</evidence>
<dbReference type="AlphaFoldDB" id="A0A2V1IM58"/>
<dbReference type="GeneID" id="82527106"/>
<accession>A0A2V1IM58</accession>